<accession>A0A4R9BHV9</accession>
<dbReference type="EMBL" id="SOHM01000039">
    <property type="protein sequence ID" value="TFD84998.1"/>
    <property type="molecule type" value="Genomic_DNA"/>
</dbReference>
<dbReference type="InterPro" id="IPR025246">
    <property type="entry name" value="IS30-like_HTH"/>
</dbReference>
<dbReference type="Gene3D" id="1.10.10.60">
    <property type="entry name" value="Homeodomain-like"/>
    <property type="match status" value="1"/>
</dbReference>
<dbReference type="Proteomes" id="UP000298468">
    <property type="component" value="Unassembled WGS sequence"/>
</dbReference>
<protein>
    <submittedName>
        <fullName evidence="2">Helix-turn-helix domain-containing protein</fullName>
    </submittedName>
</protein>
<comment type="caution">
    <text evidence="2">The sequence shown here is derived from an EMBL/GenBank/DDBJ whole genome shotgun (WGS) entry which is preliminary data.</text>
</comment>
<keyword evidence="3" id="KW-1185">Reference proteome</keyword>
<evidence type="ECO:0000259" key="1">
    <source>
        <dbReference type="Pfam" id="PF13936"/>
    </source>
</evidence>
<dbReference type="Pfam" id="PF13936">
    <property type="entry name" value="HTH_38"/>
    <property type="match status" value="1"/>
</dbReference>
<sequence>MSESMSVRASAAVLGVSPTTIMKDLKRAEGYAPDDTGRIAVGKVMGLDGKVRPSRRVDTTERDARISELRASGISIRAIATSVGCSVGTVHRVLKPRPVRQ</sequence>
<dbReference type="OrthoDB" id="128993at2"/>
<dbReference type="AlphaFoldDB" id="A0A4R9BHV9"/>
<evidence type="ECO:0000313" key="3">
    <source>
        <dbReference type="Proteomes" id="UP000298468"/>
    </source>
</evidence>
<evidence type="ECO:0000313" key="2">
    <source>
        <dbReference type="EMBL" id="TFD84998.1"/>
    </source>
</evidence>
<feature type="domain" description="Transposase IS30-like HTH" evidence="1">
    <location>
        <begin position="65"/>
        <end position="95"/>
    </location>
</feature>
<proteinExistence type="predicted"/>
<reference evidence="2 3" key="1">
    <citation type="submission" date="2019-03" db="EMBL/GenBank/DDBJ databases">
        <title>Genomics of glacier-inhabiting Cryobacterium strains.</title>
        <authorList>
            <person name="Liu Q."/>
            <person name="Xin Y.-H."/>
        </authorList>
    </citation>
    <scope>NUCLEOTIDE SEQUENCE [LARGE SCALE GENOMIC DNA]</scope>
    <source>
        <strain evidence="2 3">Sr59</strain>
    </source>
</reference>
<gene>
    <name evidence="2" type="ORF">E3T61_18435</name>
</gene>
<name>A0A4R9BHV9_9MICO</name>
<organism evidence="2 3">
    <name type="scientific">Cryobacterium lactosi</name>
    <dbReference type="NCBI Taxonomy" id="1259202"/>
    <lineage>
        <taxon>Bacteria</taxon>
        <taxon>Bacillati</taxon>
        <taxon>Actinomycetota</taxon>
        <taxon>Actinomycetes</taxon>
        <taxon>Micrococcales</taxon>
        <taxon>Microbacteriaceae</taxon>
        <taxon>Cryobacterium</taxon>
    </lineage>
</organism>